<dbReference type="GO" id="GO:0042590">
    <property type="term" value="P:antigen processing and presentation of exogenous peptide antigen via MHC class I"/>
    <property type="evidence" value="ECO:0007669"/>
    <property type="project" value="TreeGrafter"/>
</dbReference>
<comment type="caution">
    <text evidence="16">The sequence shown here is derived from an EMBL/GenBank/DDBJ whole genome shotgun (WGS) entry which is preliminary data.</text>
</comment>
<evidence type="ECO:0000256" key="7">
    <source>
        <dbReference type="ARBA" id="ARBA00022729"/>
    </source>
</evidence>
<feature type="transmembrane region" description="Helical" evidence="14">
    <location>
        <begin position="515"/>
        <end position="534"/>
    </location>
</feature>
<evidence type="ECO:0000256" key="10">
    <source>
        <dbReference type="ARBA" id="ARBA00022989"/>
    </source>
</evidence>
<feature type="transmembrane region" description="Helical" evidence="14">
    <location>
        <begin position="759"/>
        <end position="778"/>
    </location>
</feature>
<gene>
    <name evidence="16" type="ORF">Baya_16615</name>
</gene>
<keyword evidence="17" id="KW-1185">Reference proteome</keyword>
<dbReference type="SUPFAM" id="SSF56601">
    <property type="entry name" value="beta-lactamase/transpeptidase-like"/>
    <property type="match status" value="1"/>
</dbReference>
<protein>
    <recommendedName>
        <fullName evidence="4">glutaminase</fullName>
        <ecNumber evidence="4">3.5.1.2</ecNumber>
    </recommendedName>
</protein>
<organism evidence="16 17">
    <name type="scientific">Bagarius yarrelli</name>
    <name type="common">Goonch</name>
    <name type="synonym">Bagrus yarrelli</name>
    <dbReference type="NCBI Taxonomy" id="175774"/>
    <lineage>
        <taxon>Eukaryota</taxon>
        <taxon>Metazoa</taxon>
        <taxon>Chordata</taxon>
        <taxon>Craniata</taxon>
        <taxon>Vertebrata</taxon>
        <taxon>Euteleostomi</taxon>
        <taxon>Actinopterygii</taxon>
        <taxon>Neopterygii</taxon>
        <taxon>Teleostei</taxon>
        <taxon>Ostariophysi</taxon>
        <taxon>Siluriformes</taxon>
        <taxon>Sisoridae</taxon>
        <taxon>Sisorinae</taxon>
        <taxon>Bagarius</taxon>
    </lineage>
</organism>
<dbReference type="Gene3D" id="1.10.1500.10">
    <property type="match status" value="1"/>
</dbReference>
<evidence type="ECO:0000313" key="16">
    <source>
        <dbReference type="EMBL" id="TUA20071.1"/>
    </source>
</evidence>
<comment type="similarity">
    <text evidence="3">Belongs to the glutaminase family.</text>
</comment>
<dbReference type="OrthoDB" id="5989317at2759"/>
<evidence type="ECO:0000256" key="4">
    <source>
        <dbReference type="ARBA" id="ARBA00012918"/>
    </source>
</evidence>
<feature type="transmembrane region" description="Helical" evidence="14">
    <location>
        <begin position="679"/>
        <end position="702"/>
    </location>
</feature>
<evidence type="ECO:0000256" key="1">
    <source>
        <dbReference type="ARBA" id="ARBA00004141"/>
    </source>
</evidence>
<feature type="transmembrane region" description="Helical" evidence="14">
    <location>
        <begin position="722"/>
        <end position="739"/>
    </location>
</feature>
<dbReference type="SMART" id="SM00369">
    <property type="entry name" value="LRR_TYP"/>
    <property type="match status" value="8"/>
</dbReference>
<dbReference type="InterPro" id="IPR003591">
    <property type="entry name" value="Leu-rich_rpt_typical-subtyp"/>
</dbReference>
<evidence type="ECO:0000256" key="11">
    <source>
        <dbReference type="ARBA" id="ARBA00023136"/>
    </source>
</evidence>
<dbReference type="AlphaFoldDB" id="A0A556VVW9"/>
<name>A0A556VVW9_BAGYA</name>
<dbReference type="Proteomes" id="UP000319801">
    <property type="component" value="Unassembled WGS sequence"/>
</dbReference>
<dbReference type="InterPro" id="IPR000372">
    <property type="entry name" value="LRRNT"/>
</dbReference>
<feature type="transmembrane region" description="Helical" evidence="14">
    <location>
        <begin position="300"/>
        <end position="320"/>
    </location>
</feature>
<reference evidence="16 17" key="1">
    <citation type="journal article" date="2019" name="Genome Biol. Evol.">
        <title>Whole-Genome Sequencing of the Giant Devil Catfish, Bagarius yarrelli.</title>
        <authorList>
            <person name="Jiang W."/>
            <person name="Lv Y."/>
            <person name="Cheng L."/>
            <person name="Yang K."/>
            <person name="Chao B."/>
            <person name="Wang X."/>
            <person name="Li Y."/>
            <person name="Pan X."/>
            <person name="You X."/>
            <person name="Zhang Y."/>
            <person name="Yang J."/>
            <person name="Li J."/>
            <person name="Zhang X."/>
            <person name="Liu S."/>
            <person name="Sun C."/>
            <person name="Yang J."/>
            <person name="Shi Q."/>
        </authorList>
    </citation>
    <scope>NUCLEOTIDE SEQUENCE [LARGE SCALE GENOMIC DNA]</scope>
    <source>
        <strain evidence="16">JWS20170419001</strain>
        <tissue evidence="16">Muscle</tissue>
    </source>
</reference>
<dbReference type="EMBL" id="VCAZ01000325">
    <property type="protein sequence ID" value="TUA20071.1"/>
    <property type="molecule type" value="Genomic_DNA"/>
</dbReference>
<feature type="compositionally biased region" description="Basic and acidic residues" evidence="13">
    <location>
        <begin position="1055"/>
        <end position="1064"/>
    </location>
</feature>
<keyword evidence="6 14" id="KW-0812">Transmembrane</keyword>
<dbReference type="Pfam" id="PF04960">
    <property type="entry name" value="Glutaminase"/>
    <property type="match status" value="1"/>
</dbReference>
<keyword evidence="7" id="KW-0732">Signal</keyword>
<keyword evidence="10 14" id="KW-1133">Transmembrane helix</keyword>
<dbReference type="GO" id="GO:0004359">
    <property type="term" value="F:glutaminase activity"/>
    <property type="evidence" value="ECO:0007669"/>
    <property type="project" value="UniProtKB-EC"/>
</dbReference>
<dbReference type="InterPro" id="IPR001611">
    <property type="entry name" value="Leu-rich_rpt"/>
</dbReference>
<evidence type="ECO:0000256" key="14">
    <source>
        <dbReference type="SAM" id="Phobius"/>
    </source>
</evidence>
<feature type="transmembrane region" description="Helical" evidence="14">
    <location>
        <begin position="455"/>
        <end position="475"/>
    </location>
</feature>
<dbReference type="InterPro" id="IPR032675">
    <property type="entry name" value="LRR_dom_sf"/>
</dbReference>
<keyword evidence="11 14" id="KW-0472">Membrane</keyword>
<feature type="transmembrane region" description="Helical" evidence="14">
    <location>
        <begin position="831"/>
        <end position="853"/>
    </location>
</feature>
<evidence type="ECO:0000259" key="15">
    <source>
        <dbReference type="SMART" id="SM00013"/>
    </source>
</evidence>
<dbReference type="PROSITE" id="PS51450">
    <property type="entry name" value="LRR"/>
    <property type="match status" value="2"/>
</dbReference>
<dbReference type="PANTHER" id="PTHR16172:SF2">
    <property type="entry name" value="MAJOR FACILITATOR SUPERFAMILY DOMAIN-CONTAINING PROTEIN 6"/>
    <property type="match status" value="1"/>
</dbReference>
<comment type="subcellular location">
    <subcellularLocation>
        <location evidence="1">Membrane</location>
        <topology evidence="1">Multi-pass membrane protein</topology>
    </subcellularLocation>
</comment>
<dbReference type="GO" id="GO:0006541">
    <property type="term" value="P:glutamine metabolic process"/>
    <property type="evidence" value="ECO:0007669"/>
    <property type="project" value="InterPro"/>
</dbReference>
<keyword evidence="9" id="KW-0378">Hydrolase</keyword>
<comment type="similarity">
    <text evidence="2">Belongs to the major facilitator superfamily. MFSD6 family.</text>
</comment>
<feature type="transmembrane region" description="Helical" evidence="14">
    <location>
        <begin position="487"/>
        <end position="506"/>
    </location>
</feature>
<dbReference type="PANTHER" id="PTHR16172">
    <property type="entry name" value="MAJOR FACILITATOR SUPERFAMILY DOMAIN-CONTAINING PROTEIN 6-LIKE"/>
    <property type="match status" value="1"/>
</dbReference>
<feature type="region of interest" description="Disordered" evidence="13">
    <location>
        <begin position="1042"/>
        <end position="1065"/>
    </location>
</feature>
<evidence type="ECO:0000256" key="9">
    <source>
        <dbReference type="ARBA" id="ARBA00022801"/>
    </source>
</evidence>
<proteinExistence type="inferred from homology"/>
<keyword evidence="8" id="KW-0677">Repeat</keyword>
<dbReference type="EC" id="3.5.1.2" evidence="4"/>
<keyword evidence="5" id="KW-0433">Leucine-rich repeat</keyword>
<evidence type="ECO:0000256" key="2">
    <source>
        <dbReference type="ARBA" id="ARBA00005241"/>
    </source>
</evidence>
<dbReference type="Pfam" id="PF13855">
    <property type="entry name" value="LRR_8"/>
    <property type="match status" value="2"/>
</dbReference>
<dbReference type="InterPro" id="IPR036259">
    <property type="entry name" value="MFS_trans_sf"/>
</dbReference>
<dbReference type="InterPro" id="IPR015868">
    <property type="entry name" value="Glutaminase"/>
</dbReference>
<evidence type="ECO:0000256" key="13">
    <source>
        <dbReference type="SAM" id="MobiDB-lite"/>
    </source>
</evidence>
<sequence>MSQSISFNSTFPCPLHCTCHLELRFVSCSGSSLAHLPSTIPPYTEHLDLSFNHLPFIRNRAFHAVRRLHTLLLNSNQINNMSDGAFEPLEFLLRLDLSHNRISVLSQGFSLGLTSLRELSLAENRLLGLNEYCFSHLDAIRKLDLRHNFIRHIHLRAFSSLSTLRRIYLDHNKISTLKKRLFSMTRNLEELGLSGNNIQQLEIGILSPLTSLALINLTFNNLTHVDFKAFLSLETRSTHIHLRGNPWTCDCDLQRVFRKVHSVHRLQLDDYNNLSCYLPEELRGLSLRDVDNELCFAETVTVLIITGTVMITVVAAIIMAEKRERKLIKESTGRSYSFAQVRALVRRHIPENAITARERQARAIVGDYHLKVMAHNDHMAILEDDEEELKRNEAISSDFNRLHLEVHHDDPASLGPPEYGDPGPGNTSVPLSERRLGCCESLFLQVNHQLLVSKVFYFFFYAAYGSLHPLLAVFYKQLGMNPFQSGLVVGIRYFIEFCSAPFWGVVADRYRKGKMVLVFSVFCWLVFNCGIGFVKPASMSCSLENQILTTTVATTNGTLVTVGVTANGTFSLNMTSTTGTVAPTTMSTTQITTYTTGTVGPTTVTATETKPSNTVSTTGTVALSLTSSNGTAAAILTNVSANNSRQRRDLTGHFSGSSLLPSTQPPKYTIEYNPDQVQAIFLLILLVVIIGEFFSAPAVTIVDTVTLQYLGSHRDRYGLQRMWGSLGWGLAMLSVGIWIDHTHVFYHVEGNGNCTLPNYKIAFAVFGVLMTAALIVATQFQFEDRCSKEQTGSEAERDSAGGTDSATSPDAQEFGYMELLQLLCSVRYSTVLFVAWFMGFGYGFVFTFLYWHLQDLNGTPTLFGVCSILSHLSELAAYFTSHKLIGLVGHIRSVRVYGQVIWGFSVVNRQCRVAVTRSLWCVTHAAVWAACISYLSAAVPPSLRTSAQGILQGLHLGLGRGCGAMLGGILANSFDRVSDYSALWGVSFSQPSESSLSDLSNSSLSSPTEDKMLAENIPVPSSPVPIATIDLMPNSAVVTPNIHHQEPKPPAWKTRHQEEQEDNSKPAWALSVSPWVTIAFAIVQIRELVVMRKTHTHTEVQPLQSCVKPLKYAIAVHDHGTEYVHRFIGKEPSGLRFNKLFLNEDDKPHNPMVNAGAIVCTSLIKVLPVHTARIPMTSL</sequence>
<dbReference type="InterPro" id="IPR051717">
    <property type="entry name" value="MFS_MFSD6"/>
</dbReference>
<evidence type="ECO:0000256" key="3">
    <source>
        <dbReference type="ARBA" id="ARBA00011076"/>
    </source>
</evidence>
<evidence type="ECO:0000256" key="12">
    <source>
        <dbReference type="ARBA" id="ARBA00049534"/>
    </source>
</evidence>
<evidence type="ECO:0000256" key="8">
    <source>
        <dbReference type="ARBA" id="ARBA00022737"/>
    </source>
</evidence>
<dbReference type="InterPro" id="IPR024989">
    <property type="entry name" value="MFS_assoc_dom"/>
</dbReference>
<dbReference type="Gene3D" id="1.20.1250.20">
    <property type="entry name" value="MFS general substrate transporter like domains"/>
    <property type="match status" value="3"/>
</dbReference>
<dbReference type="SUPFAM" id="SSF103473">
    <property type="entry name" value="MFS general substrate transporter"/>
    <property type="match status" value="1"/>
</dbReference>
<evidence type="ECO:0000256" key="5">
    <source>
        <dbReference type="ARBA" id="ARBA00022614"/>
    </source>
</evidence>
<dbReference type="SUPFAM" id="SSF52058">
    <property type="entry name" value="L domain-like"/>
    <property type="match status" value="1"/>
</dbReference>
<comment type="catalytic activity">
    <reaction evidence="12">
        <text>L-glutamine + H2O = L-glutamate + NH4(+)</text>
        <dbReference type="Rhea" id="RHEA:15889"/>
        <dbReference type="ChEBI" id="CHEBI:15377"/>
        <dbReference type="ChEBI" id="CHEBI:28938"/>
        <dbReference type="ChEBI" id="CHEBI:29985"/>
        <dbReference type="ChEBI" id="CHEBI:58359"/>
        <dbReference type="EC" id="3.5.1.2"/>
    </reaction>
</comment>
<dbReference type="InterPro" id="IPR012338">
    <property type="entry name" value="Beta-lactam/transpept-like"/>
</dbReference>
<dbReference type="SMART" id="SM00013">
    <property type="entry name" value="LRRNT"/>
    <property type="match status" value="1"/>
</dbReference>
<accession>A0A556VVW9</accession>
<feature type="region of interest" description="Disordered" evidence="13">
    <location>
        <begin position="790"/>
        <end position="809"/>
    </location>
</feature>
<evidence type="ECO:0000256" key="6">
    <source>
        <dbReference type="ARBA" id="ARBA00022692"/>
    </source>
</evidence>
<dbReference type="CDD" id="cd17335">
    <property type="entry name" value="MFS_MFSD6"/>
    <property type="match status" value="1"/>
</dbReference>
<evidence type="ECO:0000313" key="17">
    <source>
        <dbReference type="Proteomes" id="UP000319801"/>
    </source>
</evidence>
<feature type="domain" description="LRRNT" evidence="15">
    <location>
        <begin position="12"/>
        <end position="46"/>
    </location>
</feature>
<dbReference type="Pfam" id="PF12832">
    <property type="entry name" value="MFS_1_like"/>
    <property type="match status" value="1"/>
</dbReference>
<dbReference type="GO" id="GO:0005886">
    <property type="term" value="C:plasma membrane"/>
    <property type="evidence" value="ECO:0007669"/>
    <property type="project" value="TreeGrafter"/>
</dbReference>
<dbReference type="Gene3D" id="3.80.10.10">
    <property type="entry name" value="Ribonuclease Inhibitor"/>
    <property type="match status" value="2"/>
</dbReference>